<comment type="caution">
    <text evidence="5">The sequence shown here is derived from an EMBL/GenBank/DDBJ whole genome shotgun (WGS) entry which is preliminary data.</text>
</comment>
<evidence type="ECO:0000256" key="1">
    <source>
        <dbReference type="ARBA" id="ARBA00023015"/>
    </source>
</evidence>
<dbReference type="Gene3D" id="3.40.50.2300">
    <property type="match status" value="2"/>
</dbReference>
<dbReference type="InterPro" id="IPR028082">
    <property type="entry name" value="Peripla_BP_I"/>
</dbReference>
<dbReference type="SUPFAM" id="SSF53822">
    <property type="entry name" value="Periplasmic binding protein-like I"/>
    <property type="match status" value="1"/>
</dbReference>
<dbReference type="CDD" id="cd01392">
    <property type="entry name" value="HTH_LacI"/>
    <property type="match status" value="1"/>
</dbReference>
<dbReference type="SUPFAM" id="SSF47413">
    <property type="entry name" value="lambda repressor-like DNA-binding domains"/>
    <property type="match status" value="1"/>
</dbReference>
<dbReference type="GO" id="GO:0003700">
    <property type="term" value="F:DNA-binding transcription factor activity"/>
    <property type="evidence" value="ECO:0007669"/>
    <property type="project" value="TreeGrafter"/>
</dbReference>
<keyword evidence="2" id="KW-0238">DNA-binding</keyword>
<evidence type="ECO:0000256" key="2">
    <source>
        <dbReference type="ARBA" id="ARBA00023125"/>
    </source>
</evidence>
<evidence type="ECO:0000313" key="5">
    <source>
        <dbReference type="EMBL" id="TNJ64889.1"/>
    </source>
</evidence>
<evidence type="ECO:0000313" key="6">
    <source>
        <dbReference type="Proteomes" id="UP000307943"/>
    </source>
</evidence>
<dbReference type="EMBL" id="VDCQ01000024">
    <property type="protein sequence ID" value="TNJ64889.1"/>
    <property type="molecule type" value="Genomic_DNA"/>
</dbReference>
<feature type="domain" description="HTH lacI-type" evidence="4">
    <location>
        <begin position="25"/>
        <end position="79"/>
    </location>
</feature>
<organism evidence="5 6">
    <name type="scientific">Paenibacillus hemerocallicola</name>
    <dbReference type="NCBI Taxonomy" id="1172614"/>
    <lineage>
        <taxon>Bacteria</taxon>
        <taxon>Bacillati</taxon>
        <taxon>Bacillota</taxon>
        <taxon>Bacilli</taxon>
        <taxon>Bacillales</taxon>
        <taxon>Paenibacillaceae</taxon>
        <taxon>Paenibacillus</taxon>
    </lineage>
</organism>
<dbReference type="Pfam" id="PF00356">
    <property type="entry name" value="LacI"/>
    <property type="match status" value="1"/>
</dbReference>
<dbReference type="Proteomes" id="UP000307943">
    <property type="component" value="Unassembled WGS sequence"/>
</dbReference>
<name>A0A5C4T951_9BACL</name>
<evidence type="ECO:0000259" key="4">
    <source>
        <dbReference type="PROSITE" id="PS50932"/>
    </source>
</evidence>
<dbReference type="AlphaFoldDB" id="A0A5C4T951"/>
<dbReference type="InterPro" id="IPR010982">
    <property type="entry name" value="Lambda_DNA-bd_dom_sf"/>
</dbReference>
<keyword evidence="1" id="KW-0805">Transcription regulation</keyword>
<sequence length="353" mass="39308">MAMSPILIYNESIDQNFHESGESVVTIKDIAQMAGVSFTTVSKALNGEPGVRAETRNKIIAIANKLNYVPNLAARRLVDRKSDSIGLIWPNKSGLFLYHLFEQFQIQAEKAGYSVMVALGNPAAGVRTFMKHFVDTIVVWPTAENTSPEFIRTRESFQGTMLMFNSSPSPYYHTISIDRQEAIQQAVDHLSGLGHRKISFIGYNSEKITGFDRAGQLLQLEDHPDRLIFTPKNAPESWNRVADMLRKTKSQRPTALIVDSYIAMFKLLKLCRMCNVRIPEDLSLIAYDDVPELEEMTDIVVTTVGPNVEHLASAALDILTGHGHPAEGGYRHVKVASQLAVRGTTRPVSDYAM</sequence>
<gene>
    <name evidence="5" type="ORF">FE784_17820</name>
</gene>
<evidence type="ECO:0000256" key="3">
    <source>
        <dbReference type="ARBA" id="ARBA00023163"/>
    </source>
</evidence>
<dbReference type="OrthoDB" id="2528004at2"/>
<dbReference type="CDD" id="cd06267">
    <property type="entry name" value="PBP1_LacI_sugar_binding-like"/>
    <property type="match status" value="1"/>
</dbReference>
<accession>A0A5C4T951</accession>
<dbReference type="Pfam" id="PF13377">
    <property type="entry name" value="Peripla_BP_3"/>
    <property type="match status" value="1"/>
</dbReference>
<keyword evidence="3" id="KW-0804">Transcription</keyword>
<dbReference type="PROSITE" id="PS00356">
    <property type="entry name" value="HTH_LACI_1"/>
    <property type="match status" value="1"/>
</dbReference>
<dbReference type="InterPro" id="IPR046335">
    <property type="entry name" value="LacI/GalR-like_sensor"/>
</dbReference>
<dbReference type="PRINTS" id="PR00036">
    <property type="entry name" value="HTHLACI"/>
</dbReference>
<dbReference type="PANTHER" id="PTHR30146:SF149">
    <property type="entry name" value="HTH-TYPE TRANSCRIPTIONAL REGULATOR EBGR"/>
    <property type="match status" value="1"/>
</dbReference>
<proteinExistence type="predicted"/>
<dbReference type="GO" id="GO:0000976">
    <property type="term" value="F:transcription cis-regulatory region binding"/>
    <property type="evidence" value="ECO:0007669"/>
    <property type="project" value="TreeGrafter"/>
</dbReference>
<dbReference type="Gene3D" id="1.10.260.40">
    <property type="entry name" value="lambda repressor-like DNA-binding domains"/>
    <property type="match status" value="1"/>
</dbReference>
<dbReference type="PROSITE" id="PS50932">
    <property type="entry name" value="HTH_LACI_2"/>
    <property type="match status" value="1"/>
</dbReference>
<keyword evidence="6" id="KW-1185">Reference proteome</keyword>
<dbReference type="InterPro" id="IPR000843">
    <property type="entry name" value="HTH_LacI"/>
</dbReference>
<protein>
    <submittedName>
        <fullName evidence="5">LacI family transcriptional regulator</fullName>
    </submittedName>
</protein>
<reference evidence="5 6" key="1">
    <citation type="submission" date="2019-05" db="EMBL/GenBank/DDBJ databases">
        <title>We sequenced the genome of Paenibacillus hemerocallicola KCTC 33185 for further insight into its adaptation and study the phylogeny of Paenibacillus.</title>
        <authorList>
            <person name="Narsing Rao M.P."/>
        </authorList>
    </citation>
    <scope>NUCLEOTIDE SEQUENCE [LARGE SCALE GENOMIC DNA]</scope>
    <source>
        <strain evidence="5 6">KCTC 33185</strain>
    </source>
</reference>
<dbReference type="SMART" id="SM00354">
    <property type="entry name" value="HTH_LACI"/>
    <property type="match status" value="1"/>
</dbReference>
<dbReference type="PANTHER" id="PTHR30146">
    <property type="entry name" value="LACI-RELATED TRANSCRIPTIONAL REPRESSOR"/>
    <property type="match status" value="1"/>
</dbReference>